<organism evidence="2 3">
    <name type="scientific">Streptomyces huasconensis</name>
    <dbReference type="NCBI Taxonomy" id="1854574"/>
    <lineage>
        <taxon>Bacteria</taxon>
        <taxon>Bacillati</taxon>
        <taxon>Actinomycetota</taxon>
        <taxon>Actinomycetes</taxon>
        <taxon>Kitasatosporales</taxon>
        <taxon>Streptomycetaceae</taxon>
        <taxon>Streptomyces</taxon>
    </lineage>
</organism>
<dbReference type="Proteomes" id="UP001553843">
    <property type="component" value="Unassembled WGS sequence"/>
</dbReference>
<evidence type="ECO:0000313" key="2">
    <source>
        <dbReference type="EMBL" id="MEW2362005.1"/>
    </source>
</evidence>
<reference evidence="2 3" key="1">
    <citation type="submission" date="2024-06" db="EMBL/GenBank/DDBJ databases">
        <title>The Natural Products Discovery Center: Release of the First 8490 Sequenced Strains for Exploring Actinobacteria Biosynthetic Diversity.</title>
        <authorList>
            <person name="Kalkreuter E."/>
            <person name="Kautsar S.A."/>
            <person name="Yang D."/>
            <person name="Bader C.D."/>
            <person name="Teijaro C.N."/>
            <person name="Fluegel L."/>
            <person name="Davis C.M."/>
            <person name="Simpson J.R."/>
            <person name="Lauterbach L."/>
            <person name="Steele A.D."/>
            <person name="Gui C."/>
            <person name="Meng S."/>
            <person name="Li G."/>
            <person name="Viehrig K."/>
            <person name="Ye F."/>
            <person name="Su P."/>
            <person name="Kiefer A.F."/>
            <person name="Nichols A."/>
            <person name="Cepeda A.J."/>
            <person name="Yan W."/>
            <person name="Fan B."/>
            <person name="Jiang Y."/>
            <person name="Adhikari A."/>
            <person name="Zheng C.-J."/>
            <person name="Schuster L."/>
            <person name="Cowan T.M."/>
            <person name="Smanski M.J."/>
            <person name="Chevrette M.G."/>
            <person name="De Carvalho L.P.S."/>
            <person name="Shen B."/>
        </authorList>
    </citation>
    <scope>NUCLEOTIDE SEQUENCE [LARGE SCALE GENOMIC DNA]</scope>
    <source>
        <strain evidence="2 3">NPDC047833</strain>
    </source>
</reference>
<sequence>MARTRDTAGSATRLTSGDYIRPPAHTTASPPPPHPAVLAPTDSEPLLNSPTAQLEADQRWYERWPAPETQPAP</sequence>
<keyword evidence="3" id="KW-1185">Reference proteome</keyword>
<accession>A0ABV3LRL8</accession>
<comment type="caution">
    <text evidence="2">The sequence shown here is derived from an EMBL/GenBank/DDBJ whole genome shotgun (WGS) entry which is preliminary data.</text>
</comment>
<protein>
    <submittedName>
        <fullName evidence="2">Uncharacterized protein</fullName>
    </submittedName>
</protein>
<feature type="non-terminal residue" evidence="2">
    <location>
        <position position="73"/>
    </location>
</feature>
<gene>
    <name evidence="2" type="ORF">AB0887_08545</name>
</gene>
<evidence type="ECO:0000313" key="3">
    <source>
        <dbReference type="Proteomes" id="UP001553843"/>
    </source>
</evidence>
<dbReference type="EMBL" id="JBEYRS010000003">
    <property type="protein sequence ID" value="MEW2362005.1"/>
    <property type="molecule type" value="Genomic_DNA"/>
</dbReference>
<name>A0ABV3LRL8_9ACTN</name>
<proteinExistence type="predicted"/>
<evidence type="ECO:0000256" key="1">
    <source>
        <dbReference type="SAM" id="MobiDB-lite"/>
    </source>
</evidence>
<feature type="region of interest" description="Disordered" evidence="1">
    <location>
        <begin position="1"/>
        <end position="73"/>
    </location>
</feature>